<evidence type="ECO:0000256" key="5">
    <source>
        <dbReference type="SAM" id="SignalP"/>
    </source>
</evidence>
<dbReference type="EMBL" id="SRYJ01000012">
    <property type="protein sequence ID" value="TGY71393.1"/>
    <property type="molecule type" value="Genomic_DNA"/>
</dbReference>
<feature type="chain" id="PRO_5020383749" description="Major fimbrial subunit protein N-terminal domain-containing protein" evidence="5">
    <location>
        <begin position="25"/>
        <end position="378"/>
    </location>
</feature>
<dbReference type="Pfam" id="PF06321">
    <property type="entry name" value="P_gingi_FimA"/>
    <property type="match status" value="1"/>
</dbReference>
<dbReference type="GO" id="GO:0009289">
    <property type="term" value="C:pilus"/>
    <property type="evidence" value="ECO:0007669"/>
    <property type="project" value="UniProtKB-SubCell"/>
</dbReference>
<proteinExistence type="inferred from homology"/>
<evidence type="ECO:0000256" key="1">
    <source>
        <dbReference type="ARBA" id="ARBA00004561"/>
    </source>
</evidence>
<comment type="subcellular location">
    <subcellularLocation>
        <location evidence="1">Fimbrium</location>
    </subcellularLocation>
</comment>
<reference evidence="7 8" key="1">
    <citation type="submission" date="2019-04" db="EMBL/GenBank/DDBJ databases">
        <title>Microbes associate with the intestines of laboratory mice.</title>
        <authorList>
            <person name="Navarre W."/>
            <person name="Wong E."/>
            <person name="Huang K."/>
            <person name="Tropini C."/>
            <person name="Ng K."/>
            <person name="Yu B."/>
        </authorList>
    </citation>
    <scope>NUCLEOTIDE SEQUENCE [LARGE SCALE GENOMIC DNA]</scope>
    <source>
        <strain evidence="7 8">NM22_B1</strain>
    </source>
</reference>
<organism evidence="7 8">
    <name type="scientific">Phocaeicola sartorii</name>
    <dbReference type="NCBI Taxonomy" id="671267"/>
    <lineage>
        <taxon>Bacteria</taxon>
        <taxon>Pseudomonadati</taxon>
        <taxon>Bacteroidota</taxon>
        <taxon>Bacteroidia</taxon>
        <taxon>Bacteroidales</taxon>
        <taxon>Bacteroidaceae</taxon>
        <taxon>Phocaeicola</taxon>
    </lineage>
</organism>
<evidence type="ECO:0000256" key="2">
    <source>
        <dbReference type="ARBA" id="ARBA00006011"/>
    </source>
</evidence>
<keyword evidence="3 5" id="KW-0732">Signal</keyword>
<evidence type="ECO:0000256" key="3">
    <source>
        <dbReference type="ARBA" id="ARBA00022729"/>
    </source>
</evidence>
<comment type="similarity">
    <text evidence="2">Belongs to the bacteroidetes fimbrillin superfamily. FimA/Mfa1 family.</text>
</comment>
<dbReference type="PROSITE" id="PS51257">
    <property type="entry name" value="PROKAR_LIPOPROTEIN"/>
    <property type="match status" value="1"/>
</dbReference>
<evidence type="ECO:0000313" key="8">
    <source>
        <dbReference type="Proteomes" id="UP000310760"/>
    </source>
</evidence>
<feature type="domain" description="Major fimbrial subunit protein N-terminal" evidence="6">
    <location>
        <begin position="38"/>
        <end position="186"/>
    </location>
</feature>
<accession>A0A4S2FQJ2</accession>
<protein>
    <recommendedName>
        <fullName evidence="6">Major fimbrial subunit protein N-terminal domain-containing protein</fullName>
    </recommendedName>
</protein>
<dbReference type="RefSeq" id="WP_135950935.1">
    <property type="nucleotide sequence ID" value="NZ_CAOOJZ010000010.1"/>
</dbReference>
<name>A0A4S2FQJ2_9BACT</name>
<gene>
    <name evidence="7" type="ORF">E5339_06940</name>
</gene>
<dbReference type="Proteomes" id="UP000310760">
    <property type="component" value="Unassembled WGS sequence"/>
</dbReference>
<dbReference type="AlphaFoldDB" id="A0A4S2FQJ2"/>
<feature type="signal peptide" evidence="5">
    <location>
        <begin position="1"/>
        <end position="24"/>
    </location>
</feature>
<evidence type="ECO:0000313" key="7">
    <source>
        <dbReference type="EMBL" id="TGY71393.1"/>
    </source>
</evidence>
<evidence type="ECO:0000256" key="4">
    <source>
        <dbReference type="ARBA" id="ARBA00023263"/>
    </source>
</evidence>
<dbReference type="Gene3D" id="2.60.40.2580">
    <property type="match status" value="1"/>
</dbReference>
<keyword evidence="4" id="KW-0281">Fimbrium</keyword>
<comment type="caution">
    <text evidence="7">The sequence shown here is derived from an EMBL/GenBank/DDBJ whole genome shotgun (WGS) entry which is preliminary data.</text>
</comment>
<evidence type="ECO:0000259" key="6">
    <source>
        <dbReference type="Pfam" id="PF06321"/>
    </source>
</evidence>
<dbReference type="InterPro" id="IPR029141">
    <property type="entry name" value="FimA_N"/>
</dbReference>
<sequence>MTLRKVQAYCLIAMVILLSGSCQDKEYIQLPEGEVPVEVVMTARAAAIGSTANTGREGIKSIRIVVFKHNALVMPGIPSWSCEFNGRIDNNGSGTWNVPGSDPGDPLTYENGAFKLGKLVTTGEKKIYVIANEDCYYSSGKFTTVSDLSSFIKTAETTTADLLNASTDSPVLMSGGISTIVTAQEFDGSEIFQSTIELVRTCAKIDADIIRAEGYDAEWIVNKVTMTSCANKVALFQGMTVGPSSYFEDGGQQKSYNLYTGGGDVPAHDASALSLFSEKYVYENIVTSRDNATRITVTLTGKNDNGAASKTVTIYIGNEEVSVSEASTTTSTSAVTDYSIYRNYHYQLHIKLKKAVGARGHAVSGDVDVDVTITRTAE</sequence>